<gene>
    <name evidence="14" type="ORF">HLRTI_002907</name>
</gene>
<dbReference type="EMBL" id="AFNT02000044">
    <property type="protein sequence ID" value="ERJ05108.1"/>
    <property type="molecule type" value="Genomic_DNA"/>
</dbReference>
<dbReference type="GO" id="GO:0042245">
    <property type="term" value="P:RNA repair"/>
    <property type="evidence" value="ECO:0007669"/>
    <property type="project" value="UniProtKB-KW"/>
</dbReference>
<dbReference type="InterPro" id="IPR032828">
    <property type="entry name" value="PolyA_RNA-bd"/>
</dbReference>
<evidence type="ECO:0000256" key="4">
    <source>
        <dbReference type="ARBA" id="ARBA00022694"/>
    </source>
</evidence>
<keyword evidence="2" id="KW-0533">Nickel</keyword>
<evidence type="ECO:0000313" key="14">
    <source>
        <dbReference type="EMBL" id="ERJ05108.1"/>
    </source>
</evidence>
<evidence type="ECO:0000256" key="12">
    <source>
        <dbReference type="SAM" id="MobiDB-lite"/>
    </source>
</evidence>
<dbReference type="Pfam" id="PF01743">
    <property type="entry name" value="PolyA_pol"/>
    <property type="match status" value="1"/>
</dbReference>
<organism evidence="14 15">
    <name type="scientific">Halorhabdus tiamatea SARL4B</name>
    <dbReference type="NCBI Taxonomy" id="1033806"/>
    <lineage>
        <taxon>Archaea</taxon>
        <taxon>Methanobacteriati</taxon>
        <taxon>Methanobacteriota</taxon>
        <taxon>Stenosarchaea group</taxon>
        <taxon>Halobacteria</taxon>
        <taxon>Halobacteriales</taxon>
        <taxon>Haloarculaceae</taxon>
        <taxon>Halorhabdus</taxon>
    </lineage>
</organism>
<dbReference type="PATRIC" id="fig|1033806.13.peg.2595"/>
<evidence type="ECO:0000256" key="3">
    <source>
        <dbReference type="ARBA" id="ARBA00022679"/>
    </source>
</evidence>
<dbReference type="GO" id="GO:0046872">
    <property type="term" value="F:metal ion binding"/>
    <property type="evidence" value="ECO:0007669"/>
    <property type="project" value="UniProtKB-KW"/>
</dbReference>
<evidence type="ECO:0000256" key="11">
    <source>
        <dbReference type="ARBA" id="ARBA00022884"/>
    </source>
</evidence>
<evidence type="ECO:0000313" key="15">
    <source>
        <dbReference type="Proteomes" id="UP000003861"/>
    </source>
</evidence>
<dbReference type="EC" id="2.7.7.72" evidence="14"/>
<dbReference type="Proteomes" id="UP000003861">
    <property type="component" value="Unassembled WGS sequence"/>
</dbReference>
<comment type="caution">
    <text evidence="14">The sequence shown here is derived from an EMBL/GenBank/DDBJ whole genome shotgun (WGS) entry which is preliminary data.</text>
</comment>
<evidence type="ECO:0000256" key="7">
    <source>
        <dbReference type="ARBA" id="ARBA00022741"/>
    </source>
</evidence>
<dbReference type="PROSITE" id="PS51831">
    <property type="entry name" value="HD"/>
    <property type="match status" value="1"/>
</dbReference>
<dbReference type="RefSeq" id="WP_008526603.1">
    <property type="nucleotide sequence ID" value="NZ_AFNT02000044.1"/>
</dbReference>
<name>U2DY58_9EURY</name>
<keyword evidence="9" id="KW-0067">ATP-binding</keyword>
<reference evidence="14 15" key="2">
    <citation type="journal article" date="2013" name="PLoS ONE">
        <title>INDIGO - INtegrated Data Warehouse of MIcrobial GenOmes with Examples from the Red Sea Extremophiles.</title>
        <authorList>
            <person name="Alam I."/>
            <person name="Antunes A."/>
            <person name="Kamau A.A."/>
            <person name="Ba Alawi W."/>
            <person name="Kalkatawi M."/>
            <person name="Stingl U."/>
            <person name="Bajic V.B."/>
        </authorList>
    </citation>
    <scope>NUCLEOTIDE SEQUENCE [LARGE SCALE GENOMIC DNA]</scope>
    <source>
        <strain evidence="14 15">SARL4B</strain>
    </source>
</reference>
<keyword evidence="4" id="KW-0819">tRNA processing</keyword>
<protein>
    <submittedName>
        <fullName evidence="14">Multifunctional CCA protein</fullName>
        <ecNumber evidence="14">2.7.7.72</ecNumber>
    </submittedName>
</protein>
<feature type="compositionally biased region" description="Basic and acidic residues" evidence="12">
    <location>
        <begin position="292"/>
        <end position="302"/>
    </location>
</feature>
<dbReference type="InterPro" id="IPR003607">
    <property type="entry name" value="HD/PDEase_dom"/>
</dbReference>
<accession>U2DY58</accession>
<keyword evidence="6" id="KW-0479">Metal-binding</keyword>
<feature type="domain" description="HD" evidence="13">
    <location>
        <begin position="252"/>
        <end position="354"/>
    </location>
</feature>
<evidence type="ECO:0000256" key="1">
    <source>
        <dbReference type="ARBA" id="ARBA00001946"/>
    </source>
</evidence>
<dbReference type="PIRSF" id="PIRSF000813">
    <property type="entry name" value="CCA_bact"/>
    <property type="match status" value="1"/>
</dbReference>
<keyword evidence="5 14" id="KW-0548">Nucleotidyltransferase</keyword>
<dbReference type="InterPro" id="IPR006674">
    <property type="entry name" value="HD_domain"/>
</dbReference>
<keyword evidence="11" id="KW-0694">RNA-binding</keyword>
<dbReference type="CDD" id="cd00077">
    <property type="entry name" value="HDc"/>
    <property type="match status" value="1"/>
</dbReference>
<reference evidence="14 15" key="1">
    <citation type="journal article" date="2011" name="J. Bacteriol.">
        <title>Genome sequence of Halorhabdus tiamatea, the first archaeon isolated from a deep-sea anoxic brine lake.</title>
        <authorList>
            <person name="Antunes A."/>
            <person name="Alam I."/>
            <person name="Bajic V.B."/>
            <person name="Stingl U."/>
        </authorList>
    </citation>
    <scope>NUCLEOTIDE SEQUENCE [LARGE SCALE GENOMIC DNA]</scope>
    <source>
        <strain evidence="14 15">SARL4B</strain>
    </source>
</reference>
<evidence type="ECO:0000259" key="13">
    <source>
        <dbReference type="PROSITE" id="PS51831"/>
    </source>
</evidence>
<dbReference type="PANTHER" id="PTHR47545:SF1">
    <property type="entry name" value="MULTIFUNCTIONAL CCA PROTEIN"/>
    <property type="match status" value="1"/>
</dbReference>
<dbReference type="InterPro" id="IPR043519">
    <property type="entry name" value="NT_sf"/>
</dbReference>
<evidence type="ECO:0000256" key="9">
    <source>
        <dbReference type="ARBA" id="ARBA00022840"/>
    </source>
</evidence>
<dbReference type="InterPro" id="IPR002646">
    <property type="entry name" value="PolA_pol_head_dom"/>
</dbReference>
<dbReference type="SUPFAM" id="SSF81891">
    <property type="entry name" value="Poly A polymerase C-terminal region-like"/>
    <property type="match status" value="1"/>
</dbReference>
<evidence type="ECO:0000256" key="8">
    <source>
        <dbReference type="ARBA" id="ARBA00022800"/>
    </source>
</evidence>
<dbReference type="InterPro" id="IPR050124">
    <property type="entry name" value="tRNA_CCA-adding_enzyme"/>
</dbReference>
<dbReference type="GO" id="GO:0001680">
    <property type="term" value="P:tRNA 3'-terminal CCA addition"/>
    <property type="evidence" value="ECO:0007669"/>
    <property type="project" value="InterPro"/>
</dbReference>
<keyword evidence="10" id="KW-0460">Magnesium</keyword>
<dbReference type="Gene3D" id="1.10.3090.10">
    <property type="entry name" value="cca-adding enzyme, domain 2"/>
    <property type="match status" value="1"/>
</dbReference>
<dbReference type="GO" id="GO:0005524">
    <property type="term" value="F:ATP binding"/>
    <property type="evidence" value="ECO:0007669"/>
    <property type="project" value="UniProtKB-KW"/>
</dbReference>
<dbReference type="GO" id="GO:0003723">
    <property type="term" value="F:RNA binding"/>
    <property type="evidence" value="ECO:0007669"/>
    <property type="project" value="UniProtKB-KW"/>
</dbReference>
<proteinExistence type="predicted"/>
<dbReference type="InterPro" id="IPR012006">
    <property type="entry name" value="CCA_bact"/>
</dbReference>
<sequence>MTTQIGEEIADVVELPAEFDGLNVAVVGGFVRDRLRNVETNDIDLMVTEVVPAELKSRDFRPIEGASFPVFQDTLGREVALARTEESTGDGHTAFEAHAIPADIPHEEAIGRDLERRDLTINAVAVDARTGEIFDPHGGVEDLEAGILRHVSVAFAEDPLRVVRAARFRARTGFEIADETRELMAEVAPDLATIPDDRFGDELVKVLKQAVQPRAFVDVLDDVGALEIAFPEIAALAGVPAGPEGTHEEGDSLEHTLRVLEEMHDRQGNDVPALLAALGHDLGKGETSADELPAHHGHDKRGVPVARSMRSRLGLNRDLRGVMDTAASVHMRLPRVEKMTATAILDLAMDIHVSPLTLEQALDLGEADAKGRQPAGDFQNGPIREQLTVAIEAVETIGGSEAMEKRGIDPTDVGSEIPGERIGNLVRQDRVEAFRDRAGALVEAPGGNQ</sequence>
<dbReference type="PANTHER" id="PTHR47545">
    <property type="entry name" value="MULTIFUNCTIONAL CCA PROTEIN"/>
    <property type="match status" value="1"/>
</dbReference>
<keyword evidence="8" id="KW-0692">RNA repair</keyword>
<keyword evidence="7" id="KW-0547">Nucleotide-binding</keyword>
<evidence type="ECO:0000256" key="2">
    <source>
        <dbReference type="ARBA" id="ARBA00022596"/>
    </source>
</evidence>
<keyword evidence="3 14" id="KW-0808">Transferase</keyword>
<dbReference type="Gene3D" id="3.30.460.10">
    <property type="entry name" value="Beta Polymerase, domain 2"/>
    <property type="match status" value="1"/>
</dbReference>
<dbReference type="AlphaFoldDB" id="U2DY58"/>
<evidence type="ECO:0000256" key="5">
    <source>
        <dbReference type="ARBA" id="ARBA00022695"/>
    </source>
</evidence>
<feature type="region of interest" description="Disordered" evidence="12">
    <location>
        <begin position="284"/>
        <end position="304"/>
    </location>
</feature>
<evidence type="ECO:0000256" key="6">
    <source>
        <dbReference type="ARBA" id="ARBA00022723"/>
    </source>
</evidence>
<evidence type="ECO:0000256" key="10">
    <source>
        <dbReference type="ARBA" id="ARBA00022842"/>
    </source>
</evidence>
<dbReference type="GO" id="GO:0004810">
    <property type="term" value="F:CCA tRNA nucleotidyltransferase activity"/>
    <property type="evidence" value="ECO:0007669"/>
    <property type="project" value="UniProtKB-EC"/>
</dbReference>
<comment type="cofactor">
    <cofactor evidence="1">
        <name>Mg(2+)</name>
        <dbReference type="ChEBI" id="CHEBI:18420"/>
    </cofactor>
</comment>
<dbReference type="SUPFAM" id="SSF81301">
    <property type="entry name" value="Nucleotidyltransferase"/>
    <property type="match status" value="1"/>
</dbReference>
<dbReference type="Pfam" id="PF12627">
    <property type="entry name" value="PolyA_pol_RNAbd"/>
    <property type="match status" value="1"/>
</dbReference>